<proteinExistence type="predicted"/>
<sequence length="196" mass="21882">MTELNEPNPVRCKRCITIRAIKMSEQPPSSSVLAVTSCDCHYSSTSNLERHFLLHNRKSISGTTNVLSPENQSELPNTKKPYLVALTVESVVYAVYLGLCCLCVYLLRTRRTSISYIFLSSAFALFCIATGDLVSSYYLLFGGLLKGSLTPIQLFPKSMVYVACNTISDSILLFRCYIICQWGRNRHLLFGLGVIS</sequence>
<organism evidence="1 2">
    <name type="scientific">Pluteus cervinus</name>
    <dbReference type="NCBI Taxonomy" id="181527"/>
    <lineage>
        <taxon>Eukaryota</taxon>
        <taxon>Fungi</taxon>
        <taxon>Dikarya</taxon>
        <taxon>Basidiomycota</taxon>
        <taxon>Agaricomycotina</taxon>
        <taxon>Agaricomycetes</taxon>
        <taxon>Agaricomycetidae</taxon>
        <taxon>Agaricales</taxon>
        <taxon>Pluteineae</taxon>
        <taxon>Pluteaceae</taxon>
        <taxon>Pluteus</taxon>
    </lineage>
</organism>
<reference evidence="1 2" key="1">
    <citation type="journal article" date="2019" name="Nat. Ecol. Evol.">
        <title>Megaphylogeny resolves global patterns of mushroom evolution.</title>
        <authorList>
            <person name="Varga T."/>
            <person name="Krizsan K."/>
            <person name="Foldi C."/>
            <person name="Dima B."/>
            <person name="Sanchez-Garcia M."/>
            <person name="Sanchez-Ramirez S."/>
            <person name="Szollosi G.J."/>
            <person name="Szarkandi J.G."/>
            <person name="Papp V."/>
            <person name="Albert L."/>
            <person name="Andreopoulos W."/>
            <person name="Angelini C."/>
            <person name="Antonin V."/>
            <person name="Barry K.W."/>
            <person name="Bougher N.L."/>
            <person name="Buchanan P."/>
            <person name="Buyck B."/>
            <person name="Bense V."/>
            <person name="Catcheside P."/>
            <person name="Chovatia M."/>
            <person name="Cooper J."/>
            <person name="Damon W."/>
            <person name="Desjardin D."/>
            <person name="Finy P."/>
            <person name="Geml J."/>
            <person name="Haridas S."/>
            <person name="Hughes K."/>
            <person name="Justo A."/>
            <person name="Karasinski D."/>
            <person name="Kautmanova I."/>
            <person name="Kiss B."/>
            <person name="Kocsube S."/>
            <person name="Kotiranta H."/>
            <person name="LaButti K.M."/>
            <person name="Lechner B.E."/>
            <person name="Liimatainen K."/>
            <person name="Lipzen A."/>
            <person name="Lukacs Z."/>
            <person name="Mihaltcheva S."/>
            <person name="Morgado L.N."/>
            <person name="Niskanen T."/>
            <person name="Noordeloos M.E."/>
            <person name="Ohm R.A."/>
            <person name="Ortiz-Santana B."/>
            <person name="Ovrebo C."/>
            <person name="Racz N."/>
            <person name="Riley R."/>
            <person name="Savchenko A."/>
            <person name="Shiryaev A."/>
            <person name="Soop K."/>
            <person name="Spirin V."/>
            <person name="Szebenyi C."/>
            <person name="Tomsovsky M."/>
            <person name="Tulloss R.E."/>
            <person name="Uehling J."/>
            <person name="Grigoriev I.V."/>
            <person name="Vagvolgyi C."/>
            <person name="Papp T."/>
            <person name="Martin F.M."/>
            <person name="Miettinen O."/>
            <person name="Hibbett D.S."/>
            <person name="Nagy L.G."/>
        </authorList>
    </citation>
    <scope>NUCLEOTIDE SEQUENCE [LARGE SCALE GENOMIC DNA]</scope>
    <source>
        <strain evidence="1 2">NL-1719</strain>
    </source>
</reference>
<gene>
    <name evidence="1" type="ORF">BDN72DRAFT_653152</name>
</gene>
<dbReference type="Proteomes" id="UP000308600">
    <property type="component" value="Unassembled WGS sequence"/>
</dbReference>
<name>A0ACD3AU08_9AGAR</name>
<protein>
    <submittedName>
        <fullName evidence="1">Uncharacterized protein</fullName>
    </submittedName>
</protein>
<keyword evidence="2" id="KW-1185">Reference proteome</keyword>
<evidence type="ECO:0000313" key="2">
    <source>
        <dbReference type="Proteomes" id="UP000308600"/>
    </source>
</evidence>
<accession>A0ACD3AU08</accession>
<evidence type="ECO:0000313" key="1">
    <source>
        <dbReference type="EMBL" id="TFK68734.1"/>
    </source>
</evidence>
<dbReference type="EMBL" id="ML208345">
    <property type="protein sequence ID" value="TFK68734.1"/>
    <property type="molecule type" value="Genomic_DNA"/>
</dbReference>